<evidence type="ECO:0000259" key="10">
    <source>
        <dbReference type="Pfam" id="PF00591"/>
    </source>
</evidence>
<feature type="binding site" evidence="9">
    <location>
        <begin position="83"/>
        <end position="84"/>
    </location>
    <ligand>
        <name>5-phospho-alpha-D-ribose 1-diphosphate</name>
        <dbReference type="ChEBI" id="CHEBI:58017"/>
    </ligand>
</feature>
<dbReference type="GO" id="GO:0000162">
    <property type="term" value="P:L-tryptophan biosynthetic process"/>
    <property type="evidence" value="ECO:0007669"/>
    <property type="project" value="UniProtKB-UniRule"/>
</dbReference>
<comment type="similarity">
    <text evidence="8">In the C-terminal section; belongs to the anthranilate phosphoribosyltransferase family.</text>
</comment>
<dbReference type="AlphaFoldDB" id="A0A7C2V4W7"/>
<dbReference type="SUPFAM" id="SSF52418">
    <property type="entry name" value="Nucleoside phosphorylase/phosphoribosyltransferase catalytic domain"/>
    <property type="match status" value="1"/>
</dbReference>
<dbReference type="EC" id="2.4.2.18" evidence="9"/>
<keyword evidence="2 9" id="KW-0028">Amino-acid biosynthesis</keyword>
<dbReference type="PANTHER" id="PTHR43285:SF2">
    <property type="entry name" value="ANTHRANILATE PHOSPHORIBOSYLTRANSFERASE"/>
    <property type="match status" value="1"/>
</dbReference>
<comment type="caution">
    <text evidence="9">Lacks conserved residue(s) required for the propagation of feature annotation.</text>
</comment>
<feature type="binding site" evidence="9">
    <location>
        <position position="111"/>
    </location>
    <ligand>
        <name>anthranilate</name>
        <dbReference type="ChEBI" id="CHEBI:16567"/>
        <label>1</label>
    </ligand>
</feature>
<feature type="domain" description="Glycosyl transferase family 3" evidence="10">
    <location>
        <begin position="73"/>
        <end position="324"/>
    </location>
</feature>
<evidence type="ECO:0000256" key="4">
    <source>
        <dbReference type="ARBA" id="ARBA00022679"/>
    </source>
</evidence>
<evidence type="ECO:0000256" key="6">
    <source>
        <dbReference type="ARBA" id="ARBA00023141"/>
    </source>
</evidence>
<proteinExistence type="inferred from homology"/>
<dbReference type="InterPro" id="IPR000312">
    <property type="entry name" value="Glycosyl_Trfase_fam3"/>
</dbReference>
<evidence type="ECO:0000313" key="12">
    <source>
        <dbReference type="EMBL" id="HEW45762.1"/>
    </source>
</evidence>
<dbReference type="InterPro" id="IPR005940">
    <property type="entry name" value="Anthranilate_Pribosyl_Tfrase"/>
</dbReference>
<gene>
    <name evidence="9 12" type="primary">trpD</name>
    <name evidence="12" type="ORF">ENO47_03715</name>
</gene>
<comment type="catalytic activity">
    <reaction evidence="7 9">
        <text>N-(5-phospho-beta-D-ribosyl)anthranilate + diphosphate = 5-phospho-alpha-D-ribose 1-diphosphate + anthranilate</text>
        <dbReference type="Rhea" id="RHEA:11768"/>
        <dbReference type="ChEBI" id="CHEBI:16567"/>
        <dbReference type="ChEBI" id="CHEBI:18277"/>
        <dbReference type="ChEBI" id="CHEBI:33019"/>
        <dbReference type="ChEBI" id="CHEBI:58017"/>
        <dbReference type="EC" id="2.4.2.18"/>
    </reaction>
</comment>
<feature type="binding site" evidence="9">
    <location>
        <position position="80"/>
    </location>
    <ligand>
        <name>5-phospho-alpha-D-ribose 1-diphosphate</name>
        <dbReference type="ChEBI" id="CHEBI:58017"/>
    </ligand>
</feature>
<dbReference type="UniPathway" id="UPA00035">
    <property type="reaction ID" value="UER00041"/>
</dbReference>
<keyword evidence="6 9" id="KW-0057">Aromatic amino acid biosynthesis</keyword>
<feature type="binding site" evidence="9">
    <location>
        <position position="92"/>
    </location>
    <ligand>
        <name>Mg(2+)</name>
        <dbReference type="ChEBI" id="CHEBI:18420"/>
        <label>1</label>
    </ligand>
</feature>
<comment type="subunit">
    <text evidence="9">Homodimer.</text>
</comment>
<feature type="binding site" evidence="9">
    <location>
        <position position="88"/>
    </location>
    <ligand>
        <name>5-phospho-alpha-D-ribose 1-diphosphate</name>
        <dbReference type="ChEBI" id="CHEBI:58017"/>
    </ligand>
</feature>
<name>A0A7C2V4W7_9AQUI</name>
<reference evidence="12" key="1">
    <citation type="journal article" date="2020" name="mSystems">
        <title>Genome- and Community-Level Interaction Insights into Carbon Utilization and Element Cycling Functions of Hydrothermarchaeota in Hydrothermal Sediment.</title>
        <authorList>
            <person name="Zhou Z."/>
            <person name="Liu Y."/>
            <person name="Xu W."/>
            <person name="Pan J."/>
            <person name="Luo Z.H."/>
            <person name="Li M."/>
        </authorList>
    </citation>
    <scope>NUCLEOTIDE SEQUENCE [LARGE SCALE GENOMIC DNA]</scope>
    <source>
        <strain evidence="12">SpSt-132</strain>
    </source>
</reference>
<feature type="binding site" evidence="9">
    <location>
        <position position="226"/>
    </location>
    <ligand>
        <name>Mg(2+)</name>
        <dbReference type="ChEBI" id="CHEBI:18420"/>
        <label>1</label>
    </ligand>
</feature>
<comment type="cofactor">
    <cofactor evidence="9">
        <name>Mg(2+)</name>
        <dbReference type="ChEBI" id="CHEBI:18420"/>
    </cofactor>
    <text evidence="9">Binds 2 magnesium ions per monomer.</text>
</comment>
<dbReference type="Gene3D" id="3.40.1030.10">
    <property type="entry name" value="Nucleoside phosphorylase/phosphoribosyltransferase catalytic domain"/>
    <property type="match status" value="1"/>
</dbReference>
<feature type="binding site" evidence="9">
    <location>
        <position position="225"/>
    </location>
    <ligand>
        <name>Mg(2+)</name>
        <dbReference type="ChEBI" id="CHEBI:18420"/>
        <label>2</label>
    </ligand>
</feature>
<keyword evidence="9" id="KW-0479">Metal-binding</keyword>
<evidence type="ECO:0000259" key="11">
    <source>
        <dbReference type="Pfam" id="PF02885"/>
    </source>
</evidence>
<dbReference type="Pfam" id="PF00591">
    <property type="entry name" value="Glycos_transf_3"/>
    <property type="match status" value="1"/>
</dbReference>
<evidence type="ECO:0000256" key="9">
    <source>
        <dbReference type="HAMAP-Rule" id="MF_00211"/>
    </source>
</evidence>
<evidence type="ECO:0000256" key="5">
    <source>
        <dbReference type="ARBA" id="ARBA00022822"/>
    </source>
</evidence>
<evidence type="ECO:0000256" key="8">
    <source>
        <dbReference type="ARBA" id="ARBA00061188"/>
    </source>
</evidence>
<evidence type="ECO:0000256" key="7">
    <source>
        <dbReference type="ARBA" id="ARBA00052328"/>
    </source>
</evidence>
<comment type="function">
    <text evidence="9">Catalyzes the transfer of the phosphoribosyl group of 5-phosphorylribose-1-pyrophosphate (PRPP) to anthranilate to yield N-(5'-phosphoribosyl)-anthranilate (PRA).</text>
</comment>
<dbReference type="PANTHER" id="PTHR43285">
    <property type="entry name" value="ANTHRANILATE PHOSPHORIBOSYLTRANSFERASE"/>
    <property type="match status" value="1"/>
</dbReference>
<dbReference type="FunFam" id="3.40.1030.10:FF:000002">
    <property type="entry name" value="Anthranilate phosphoribosyltransferase"/>
    <property type="match status" value="1"/>
</dbReference>
<accession>A0A7C2V4W7</accession>
<dbReference type="NCBIfam" id="TIGR01245">
    <property type="entry name" value="trpD"/>
    <property type="match status" value="1"/>
</dbReference>
<evidence type="ECO:0000256" key="1">
    <source>
        <dbReference type="ARBA" id="ARBA00004907"/>
    </source>
</evidence>
<sequence>MKDLLKKLSEFENLTKEEVRQALEEITEGRATDAQIGAFIMGTKMKGETPEEIEGAASFFREKATKVDIEDKENLVDTCGTGGDMSGTFNVSTTVAFVLAGVGIKVAKHGNRSISSKSGSADLLEYLGAKIDLGPQQVKKMIEEVGIGFMFAPNFHPAMKRVIGPRREVGIRSIFNLIGPLSNPAGAQRQLLGVFSDSFVDKVAFALKGLGIKRAFVVHGKDGIDEVSISAPTRIAELKDGEVFLYDFHPEELGFKTYPVDYIRVLSVEESARMVISVLKGEVSPAYHMVLLNSVFGILASGLTDNKELALEMAKESIHSGKAYQKLQSFIELSKNL</sequence>
<dbReference type="GO" id="GO:0005829">
    <property type="term" value="C:cytosol"/>
    <property type="evidence" value="ECO:0007669"/>
    <property type="project" value="TreeGrafter"/>
</dbReference>
<dbReference type="InterPro" id="IPR035902">
    <property type="entry name" value="Nuc_phospho_transferase"/>
</dbReference>
<comment type="pathway">
    <text evidence="1 9">Amino-acid biosynthesis; L-tryptophan biosynthesis; L-tryptophan from chorismate: step 2/5.</text>
</comment>
<feature type="binding site" evidence="9">
    <location>
        <position position="80"/>
    </location>
    <ligand>
        <name>anthranilate</name>
        <dbReference type="ChEBI" id="CHEBI:16567"/>
        <label>1</label>
    </ligand>
</feature>
<dbReference type="Pfam" id="PF02885">
    <property type="entry name" value="Glycos_trans_3N"/>
    <property type="match status" value="1"/>
</dbReference>
<dbReference type="InterPro" id="IPR017459">
    <property type="entry name" value="Glycosyl_Trfase_fam3_N_dom"/>
</dbReference>
<feature type="domain" description="Glycosyl transferase family 3 N-terminal" evidence="11">
    <location>
        <begin position="2"/>
        <end position="64"/>
    </location>
</feature>
<feature type="binding site" evidence="9">
    <location>
        <begin position="108"/>
        <end position="116"/>
    </location>
    <ligand>
        <name>5-phospho-alpha-D-ribose 1-diphosphate</name>
        <dbReference type="ChEBI" id="CHEBI:58017"/>
    </ligand>
</feature>
<feature type="binding site" evidence="9">
    <location>
        <position position="166"/>
    </location>
    <ligand>
        <name>anthranilate</name>
        <dbReference type="ChEBI" id="CHEBI:16567"/>
        <label>2</label>
    </ligand>
</feature>
<dbReference type="Gene3D" id="1.20.970.10">
    <property type="entry name" value="Transferase, Pyrimidine Nucleoside Phosphorylase, Chain C"/>
    <property type="match status" value="1"/>
</dbReference>
<feature type="binding site" evidence="9">
    <location>
        <position position="120"/>
    </location>
    <ligand>
        <name>5-phospho-alpha-D-ribose 1-diphosphate</name>
        <dbReference type="ChEBI" id="CHEBI:58017"/>
    </ligand>
</feature>
<comment type="caution">
    <text evidence="12">The sequence shown here is derived from an EMBL/GenBank/DDBJ whole genome shotgun (WGS) entry which is preliminary data.</text>
</comment>
<organism evidence="12">
    <name type="scientific">Hydrogenobacter sp</name>
    <dbReference type="NCBI Taxonomy" id="2152829"/>
    <lineage>
        <taxon>Bacteria</taxon>
        <taxon>Pseudomonadati</taxon>
        <taxon>Aquificota</taxon>
        <taxon>Aquificia</taxon>
        <taxon>Aquificales</taxon>
        <taxon>Aquificaceae</taxon>
        <taxon>Hydrogenobacter</taxon>
    </lineage>
</organism>
<keyword evidence="3 9" id="KW-0328">Glycosyltransferase</keyword>
<dbReference type="SUPFAM" id="SSF47648">
    <property type="entry name" value="Nucleoside phosphorylase/phosphoribosyltransferase N-terminal domain"/>
    <property type="match status" value="1"/>
</dbReference>
<keyword evidence="4 9" id="KW-0808">Transferase</keyword>
<evidence type="ECO:0000256" key="2">
    <source>
        <dbReference type="ARBA" id="ARBA00022605"/>
    </source>
</evidence>
<feature type="binding site" evidence="9">
    <location>
        <position position="226"/>
    </location>
    <ligand>
        <name>Mg(2+)</name>
        <dbReference type="ChEBI" id="CHEBI:18420"/>
        <label>2</label>
    </ligand>
</feature>
<dbReference type="GO" id="GO:0000287">
    <property type="term" value="F:magnesium ion binding"/>
    <property type="evidence" value="ECO:0007669"/>
    <property type="project" value="UniProtKB-UniRule"/>
</dbReference>
<dbReference type="HAMAP" id="MF_00211">
    <property type="entry name" value="TrpD"/>
    <property type="match status" value="1"/>
</dbReference>
<comment type="similarity">
    <text evidence="9">Belongs to the anthranilate phosphoribosyltransferase family.</text>
</comment>
<dbReference type="EMBL" id="DSFP01000033">
    <property type="protein sequence ID" value="HEW45762.1"/>
    <property type="molecule type" value="Genomic_DNA"/>
</dbReference>
<dbReference type="GO" id="GO:0004048">
    <property type="term" value="F:anthranilate phosphoribosyltransferase activity"/>
    <property type="evidence" value="ECO:0007669"/>
    <property type="project" value="UniProtKB-UniRule"/>
</dbReference>
<evidence type="ECO:0000256" key="3">
    <source>
        <dbReference type="ARBA" id="ARBA00022676"/>
    </source>
</evidence>
<keyword evidence="9" id="KW-0460">Magnesium</keyword>
<dbReference type="InterPro" id="IPR036320">
    <property type="entry name" value="Glycosyl_Trfase_fam3_N_dom_sf"/>
</dbReference>
<keyword evidence="5 9" id="KW-0822">Tryptophan biosynthesis</keyword>
<feature type="binding site" evidence="9">
    <location>
        <begin position="90"/>
        <end position="93"/>
    </location>
    <ligand>
        <name>5-phospho-alpha-D-ribose 1-diphosphate</name>
        <dbReference type="ChEBI" id="CHEBI:58017"/>
    </ligand>
</feature>
<protein>
    <recommendedName>
        <fullName evidence="9">Anthranilate phosphoribosyltransferase</fullName>
        <ecNumber evidence="9">2.4.2.18</ecNumber>
    </recommendedName>
</protein>